<dbReference type="Gene3D" id="3.30.420.10">
    <property type="entry name" value="Ribonuclease H-like superfamily/Ribonuclease H"/>
    <property type="match status" value="1"/>
</dbReference>
<dbReference type="InterPro" id="IPR036397">
    <property type="entry name" value="RNaseH_sf"/>
</dbReference>
<gene>
    <name evidence="1" type="ORF">AVEN_205522_1</name>
</gene>
<evidence type="ECO:0000313" key="2">
    <source>
        <dbReference type="Proteomes" id="UP000499080"/>
    </source>
</evidence>
<evidence type="ECO:0000313" key="1">
    <source>
        <dbReference type="EMBL" id="GBN23423.1"/>
    </source>
</evidence>
<name>A0A4Y2MA40_ARAVE</name>
<keyword evidence="2" id="KW-1185">Reference proteome</keyword>
<dbReference type="SUPFAM" id="SSF53098">
    <property type="entry name" value="Ribonuclease H-like"/>
    <property type="match status" value="1"/>
</dbReference>
<proteinExistence type="predicted"/>
<dbReference type="InterPro" id="IPR012337">
    <property type="entry name" value="RNaseH-like_sf"/>
</dbReference>
<comment type="caution">
    <text evidence="1">The sequence shown here is derived from an EMBL/GenBank/DDBJ whole genome shotgun (WGS) entry which is preliminary data.</text>
</comment>
<organism evidence="1 2">
    <name type="scientific">Araneus ventricosus</name>
    <name type="common">Orbweaver spider</name>
    <name type="synonym">Epeira ventricosa</name>
    <dbReference type="NCBI Taxonomy" id="182803"/>
    <lineage>
        <taxon>Eukaryota</taxon>
        <taxon>Metazoa</taxon>
        <taxon>Ecdysozoa</taxon>
        <taxon>Arthropoda</taxon>
        <taxon>Chelicerata</taxon>
        <taxon>Arachnida</taxon>
        <taxon>Araneae</taxon>
        <taxon>Araneomorphae</taxon>
        <taxon>Entelegynae</taxon>
        <taxon>Araneoidea</taxon>
        <taxon>Araneidae</taxon>
        <taxon>Araneus</taxon>
    </lineage>
</organism>
<reference evidence="1 2" key="1">
    <citation type="journal article" date="2019" name="Sci. Rep.">
        <title>Orb-weaving spider Araneus ventricosus genome elucidates the spidroin gene catalogue.</title>
        <authorList>
            <person name="Kono N."/>
            <person name="Nakamura H."/>
            <person name="Ohtoshi R."/>
            <person name="Moran D.A.P."/>
            <person name="Shinohara A."/>
            <person name="Yoshida Y."/>
            <person name="Fujiwara M."/>
            <person name="Mori M."/>
            <person name="Tomita M."/>
            <person name="Arakawa K."/>
        </authorList>
    </citation>
    <scope>NUCLEOTIDE SEQUENCE [LARGE SCALE GENOMIC DNA]</scope>
</reference>
<accession>A0A4Y2MA40</accession>
<sequence>MTVNTEKTVYQLFTLSTKQHLTTVKYKNRDLSRQDCFRYFGVTLDNKLSWRRHADENAEKGASRLSILKRLSSVTWGSSPETLSTTYKTYVRPVLDYGGELLATASDCCGDKVDRVQNKAVRLITSAACSTPITALEIRTDIEPMKAAILPLCSLHDSDSVHVGETIKKIYELNCSGWTVLFQWKPSHCDISGNERADSLSKHGCSLPQHPIDLPYDQAYSTIVRSARKLIRKAQGIDAKSKIWESLLHDPVPMDLPRPIFTANFRILHGHDYLQGHLHRIRVKKKS</sequence>
<evidence type="ECO:0008006" key="3">
    <source>
        <dbReference type="Google" id="ProtNLM"/>
    </source>
</evidence>
<dbReference type="EMBL" id="BGPR01006994">
    <property type="protein sequence ID" value="GBN23423.1"/>
    <property type="molecule type" value="Genomic_DNA"/>
</dbReference>
<dbReference type="Proteomes" id="UP000499080">
    <property type="component" value="Unassembled WGS sequence"/>
</dbReference>
<dbReference type="OrthoDB" id="6435936at2759"/>
<protein>
    <recommendedName>
        <fullName evidence="3">RNase H type-1 domain-containing protein</fullName>
    </recommendedName>
</protein>
<dbReference type="GO" id="GO:0003676">
    <property type="term" value="F:nucleic acid binding"/>
    <property type="evidence" value="ECO:0007669"/>
    <property type="project" value="InterPro"/>
</dbReference>
<dbReference type="PANTHER" id="PTHR33332">
    <property type="entry name" value="REVERSE TRANSCRIPTASE DOMAIN-CONTAINING PROTEIN"/>
    <property type="match status" value="1"/>
</dbReference>
<dbReference type="AlphaFoldDB" id="A0A4Y2MA40"/>